<dbReference type="GO" id="GO:0004617">
    <property type="term" value="F:phosphoglycerate dehydrogenase activity"/>
    <property type="evidence" value="ECO:0007669"/>
    <property type="project" value="UniProtKB-EC"/>
</dbReference>
<organism evidence="1 2">
    <name type="scientific">Mycobacterium ulcerans str. Harvey</name>
    <dbReference type="NCBI Taxonomy" id="1299332"/>
    <lineage>
        <taxon>Bacteria</taxon>
        <taxon>Bacillati</taxon>
        <taxon>Actinomycetota</taxon>
        <taxon>Actinomycetes</taxon>
        <taxon>Mycobacteriales</taxon>
        <taxon>Mycobacteriaceae</taxon>
        <taxon>Mycobacterium</taxon>
        <taxon>Mycobacterium ulcerans group</taxon>
    </lineage>
</organism>
<sequence>MGKIGTLLGAAGVNIHAAQLSEDVEGRAPPFCCAWTRMCLRTCVRPSPPRWAPTGLKLSISREPRR</sequence>
<dbReference type="EC" id="1.1.1.95" evidence="1"/>
<comment type="caution">
    <text evidence="1">The sequence shown here is derived from an EMBL/GenBank/DDBJ whole genome shotgun (WGS) entry which is preliminary data.</text>
</comment>
<dbReference type="EMBL" id="JAOL01000014">
    <property type="protein sequence ID" value="EUA94142.1"/>
    <property type="molecule type" value="Genomic_DNA"/>
</dbReference>
<protein>
    <submittedName>
        <fullName evidence="1">D-3-phosphoglycerate dehydrogenase domain protein</fullName>
        <ecNumber evidence="1">1.1.1.95</ecNumber>
    </submittedName>
</protein>
<evidence type="ECO:0000313" key="2">
    <source>
        <dbReference type="Proteomes" id="UP000020681"/>
    </source>
</evidence>
<keyword evidence="2" id="KW-1185">Reference proteome</keyword>
<proteinExistence type="predicted"/>
<accession>A0ABN0RAE1</accession>
<dbReference type="Proteomes" id="UP000020681">
    <property type="component" value="Unassembled WGS sequence"/>
</dbReference>
<keyword evidence="1" id="KW-0560">Oxidoreductase</keyword>
<name>A0ABN0RAE1_MYCUL</name>
<gene>
    <name evidence="1" type="ORF">I551_8586</name>
</gene>
<evidence type="ECO:0000313" key="1">
    <source>
        <dbReference type="EMBL" id="EUA94142.1"/>
    </source>
</evidence>
<reference evidence="1 2" key="1">
    <citation type="submission" date="2014-01" db="EMBL/GenBank/DDBJ databases">
        <authorList>
            <person name="Dobos K."/>
            <person name="Lenaerts A."/>
            <person name="Ordway D."/>
            <person name="DeGroote M.A."/>
            <person name="Parker T."/>
            <person name="Sizemore C."/>
            <person name="Tallon L.J."/>
            <person name="Sadzewicz L.K."/>
            <person name="Sengamalay N."/>
            <person name="Fraser C.M."/>
            <person name="Hine E."/>
            <person name="Shefchek K.A."/>
            <person name="Das S.P."/>
            <person name="Tettelin H."/>
        </authorList>
    </citation>
    <scope>NUCLEOTIDE SEQUENCE [LARGE SCALE GENOMIC DNA]</scope>
    <source>
        <strain evidence="1 2">Harvey</strain>
    </source>
</reference>